<protein>
    <recommendedName>
        <fullName evidence="2">Signal transduction histidine kinase internal region domain-containing protein</fullName>
    </recommendedName>
</protein>
<keyword evidence="1" id="KW-1133">Transmembrane helix</keyword>
<evidence type="ECO:0000313" key="3">
    <source>
        <dbReference type="EMBL" id="GHF95947.1"/>
    </source>
</evidence>
<organism evidence="3 4">
    <name type="scientific">Thalassotalea marina</name>
    <dbReference type="NCBI Taxonomy" id="1673741"/>
    <lineage>
        <taxon>Bacteria</taxon>
        <taxon>Pseudomonadati</taxon>
        <taxon>Pseudomonadota</taxon>
        <taxon>Gammaproteobacteria</taxon>
        <taxon>Alteromonadales</taxon>
        <taxon>Colwelliaceae</taxon>
        <taxon>Thalassotalea</taxon>
    </lineage>
</organism>
<reference evidence="3" key="2">
    <citation type="submission" date="2020-09" db="EMBL/GenBank/DDBJ databases">
        <authorList>
            <person name="Sun Q."/>
            <person name="Kim S."/>
        </authorList>
    </citation>
    <scope>NUCLEOTIDE SEQUENCE</scope>
    <source>
        <strain evidence="3">KCTC 42731</strain>
    </source>
</reference>
<feature type="transmembrane region" description="Helical" evidence="1">
    <location>
        <begin position="50"/>
        <end position="73"/>
    </location>
</feature>
<dbReference type="InterPro" id="IPR010559">
    <property type="entry name" value="Sig_transdc_His_kin_internal"/>
</dbReference>
<feature type="transmembrane region" description="Helical" evidence="1">
    <location>
        <begin position="12"/>
        <end position="30"/>
    </location>
</feature>
<accession>A0A919BKV0</accession>
<reference evidence="3" key="1">
    <citation type="journal article" date="2014" name="Int. J. Syst. Evol. Microbiol.">
        <title>Complete genome sequence of Corynebacterium casei LMG S-19264T (=DSM 44701T), isolated from a smear-ripened cheese.</title>
        <authorList>
            <consortium name="US DOE Joint Genome Institute (JGI-PGF)"/>
            <person name="Walter F."/>
            <person name="Albersmeier A."/>
            <person name="Kalinowski J."/>
            <person name="Ruckert C."/>
        </authorList>
    </citation>
    <scope>NUCLEOTIDE SEQUENCE</scope>
    <source>
        <strain evidence="3">KCTC 42731</strain>
    </source>
</reference>
<dbReference type="GO" id="GO:0000155">
    <property type="term" value="F:phosphorelay sensor kinase activity"/>
    <property type="evidence" value="ECO:0007669"/>
    <property type="project" value="InterPro"/>
</dbReference>
<feature type="transmembrane region" description="Helical" evidence="1">
    <location>
        <begin position="123"/>
        <end position="144"/>
    </location>
</feature>
<dbReference type="GO" id="GO:0016020">
    <property type="term" value="C:membrane"/>
    <property type="evidence" value="ECO:0007669"/>
    <property type="project" value="InterPro"/>
</dbReference>
<sequence>MFPVFKSIKNAFCINRMFLLFMFIYSYLVVVKGRISSRSGFDWYVLTPEGPLATFISGIFTIALLKLFMQYFAIEKELKTSLKNYIKLFACTLATSLLIGNLLSFAIALLFNNIERNFNQVTFVASNLSSVIDFAFFASLYLAYDFINKAASYREKIATYNAQLAEVKLQQVRAQIDPHFIFNCLNTLDELIEQDKTIASDYLNEFADLYRLAIEHSGKSLVPLKQEIQFAKLYFQLMQQRLPTGYTLNIQEYCSLTKKVIPPFTLQLLVENALLHNKADKQSGIAISIDIDSNIWVSNTYSPLAIPRKGSGTGLTNIVEQYQYLTEQSVNVSQQNGVFCVTLPHLEQDNDV</sequence>
<dbReference type="RefSeq" id="WP_189771134.1">
    <property type="nucleotide sequence ID" value="NZ_BNCK01000005.1"/>
</dbReference>
<comment type="caution">
    <text evidence="3">The sequence shown here is derived from an EMBL/GenBank/DDBJ whole genome shotgun (WGS) entry which is preliminary data.</text>
</comment>
<dbReference type="AlphaFoldDB" id="A0A919BKV0"/>
<feature type="transmembrane region" description="Helical" evidence="1">
    <location>
        <begin position="85"/>
        <end position="111"/>
    </location>
</feature>
<keyword evidence="4" id="KW-1185">Reference proteome</keyword>
<evidence type="ECO:0000313" key="4">
    <source>
        <dbReference type="Proteomes" id="UP000623842"/>
    </source>
</evidence>
<dbReference type="PANTHER" id="PTHR34220">
    <property type="entry name" value="SENSOR HISTIDINE KINASE YPDA"/>
    <property type="match status" value="1"/>
</dbReference>
<dbReference type="Pfam" id="PF06580">
    <property type="entry name" value="His_kinase"/>
    <property type="match status" value="1"/>
</dbReference>
<dbReference type="Proteomes" id="UP000623842">
    <property type="component" value="Unassembled WGS sequence"/>
</dbReference>
<evidence type="ECO:0000259" key="2">
    <source>
        <dbReference type="Pfam" id="PF06580"/>
    </source>
</evidence>
<dbReference type="EMBL" id="BNCK01000005">
    <property type="protein sequence ID" value="GHF95947.1"/>
    <property type="molecule type" value="Genomic_DNA"/>
</dbReference>
<feature type="domain" description="Signal transduction histidine kinase internal region" evidence="2">
    <location>
        <begin position="168"/>
        <end position="242"/>
    </location>
</feature>
<name>A0A919BKV0_9GAMM</name>
<keyword evidence="1" id="KW-0472">Membrane</keyword>
<dbReference type="PANTHER" id="PTHR34220:SF7">
    <property type="entry name" value="SENSOR HISTIDINE KINASE YPDA"/>
    <property type="match status" value="1"/>
</dbReference>
<proteinExistence type="predicted"/>
<keyword evidence="1" id="KW-0812">Transmembrane</keyword>
<evidence type="ECO:0000256" key="1">
    <source>
        <dbReference type="SAM" id="Phobius"/>
    </source>
</evidence>
<gene>
    <name evidence="3" type="ORF">GCM10017161_25330</name>
</gene>
<dbReference type="InterPro" id="IPR050640">
    <property type="entry name" value="Bact_2-comp_sensor_kinase"/>
</dbReference>